<name>A0AAV4V500_CAEEX</name>
<sequence length="83" mass="9241">MEKANGGLGSAFHTKPPADLIKGDIVKLMHDEIFAGKGLKALKLCACRAHFQGRNWYRREGKVDCAFRSSLKERPSDGILNRL</sequence>
<gene>
    <name evidence="1" type="ORF">CEXT_774251</name>
</gene>
<dbReference type="EMBL" id="BPLR01013964">
    <property type="protein sequence ID" value="GIY65123.1"/>
    <property type="molecule type" value="Genomic_DNA"/>
</dbReference>
<keyword evidence="2" id="KW-1185">Reference proteome</keyword>
<proteinExistence type="predicted"/>
<organism evidence="1 2">
    <name type="scientific">Caerostris extrusa</name>
    <name type="common">Bark spider</name>
    <name type="synonym">Caerostris bankana</name>
    <dbReference type="NCBI Taxonomy" id="172846"/>
    <lineage>
        <taxon>Eukaryota</taxon>
        <taxon>Metazoa</taxon>
        <taxon>Ecdysozoa</taxon>
        <taxon>Arthropoda</taxon>
        <taxon>Chelicerata</taxon>
        <taxon>Arachnida</taxon>
        <taxon>Araneae</taxon>
        <taxon>Araneomorphae</taxon>
        <taxon>Entelegynae</taxon>
        <taxon>Araneoidea</taxon>
        <taxon>Araneidae</taxon>
        <taxon>Caerostris</taxon>
    </lineage>
</organism>
<accession>A0AAV4V500</accession>
<dbReference type="Proteomes" id="UP001054945">
    <property type="component" value="Unassembled WGS sequence"/>
</dbReference>
<protein>
    <submittedName>
        <fullName evidence="1">Uncharacterized protein</fullName>
    </submittedName>
</protein>
<evidence type="ECO:0000313" key="1">
    <source>
        <dbReference type="EMBL" id="GIY65123.1"/>
    </source>
</evidence>
<reference evidence="1 2" key="1">
    <citation type="submission" date="2021-06" db="EMBL/GenBank/DDBJ databases">
        <title>Caerostris extrusa draft genome.</title>
        <authorList>
            <person name="Kono N."/>
            <person name="Arakawa K."/>
        </authorList>
    </citation>
    <scope>NUCLEOTIDE SEQUENCE [LARGE SCALE GENOMIC DNA]</scope>
</reference>
<comment type="caution">
    <text evidence="1">The sequence shown here is derived from an EMBL/GenBank/DDBJ whole genome shotgun (WGS) entry which is preliminary data.</text>
</comment>
<dbReference type="AlphaFoldDB" id="A0AAV4V500"/>
<evidence type="ECO:0000313" key="2">
    <source>
        <dbReference type="Proteomes" id="UP001054945"/>
    </source>
</evidence>